<feature type="transmembrane region" description="Helical" evidence="7">
    <location>
        <begin position="12"/>
        <end position="41"/>
    </location>
</feature>
<keyword evidence="4" id="KW-0804">Transcription</keyword>
<dbReference type="FunFam" id="4.10.280.10:FF:000165">
    <property type="entry name" value="Transcription factor bHLH104"/>
    <property type="match status" value="1"/>
</dbReference>
<dbReference type="GeneID" id="105129456"/>
<dbReference type="GO" id="GO:0003677">
    <property type="term" value="F:DNA binding"/>
    <property type="evidence" value="ECO:0007669"/>
    <property type="project" value="UniProtKB-KW"/>
</dbReference>
<accession>A0AAJ6UI91</accession>
<protein>
    <submittedName>
        <fullName evidence="10">Transcription factor bHLH104-like isoform X1</fullName>
    </submittedName>
</protein>
<evidence type="ECO:0000256" key="4">
    <source>
        <dbReference type="ARBA" id="ARBA00023163"/>
    </source>
</evidence>
<gene>
    <name evidence="10" type="primary">LOC105129456</name>
</gene>
<comment type="subcellular location">
    <subcellularLocation>
        <location evidence="1">Nucleus</location>
    </subcellularLocation>
</comment>
<dbReference type="PANTHER" id="PTHR46133:SF9">
    <property type="entry name" value="TRANSCRIPTION FACTOR BHLH104"/>
    <property type="match status" value="1"/>
</dbReference>
<evidence type="ECO:0000259" key="8">
    <source>
        <dbReference type="PROSITE" id="PS50888"/>
    </source>
</evidence>
<evidence type="ECO:0000256" key="7">
    <source>
        <dbReference type="SAM" id="Phobius"/>
    </source>
</evidence>
<dbReference type="Gene3D" id="4.10.280.10">
    <property type="entry name" value="Helix-loop-helix DNA-binding domain"/>
    <property type="match status" value="1"/>
</dbReference>
<dbReference type="GO" id="GO:0006879">
    <property type="term" value="P:intracellular iron ion homeostasis"/>
    <property type="evidence" value="ECO:0007669"/>
    <property type="project" value="InterPro"/>
</dbReference>
<dbReference type="Proteomes" id="UP000694918">
    <property type="component" value="Unplaced"/>
</dbReference>
<evidence type="ECO:0000256" key="5">
    <source>
        <dbReference type="ARBA" id="ARBA00023242"/>
    </source>
</evidence>
<keyword evidence="7" id="KW-0472">Membrane</keyword>
<keyword evidence="3" id="KW-0238">DNA-binding</keyword>
<evidence type="ECO:0000256" key="6">
    <source>
        <dbReference type="SAM" id="Coils"/>
    </source>
</evidence>
<feature type="domain" description="BHLH" evidence="8">
    <location>
        <begin position="75"/>
        <end position="126"/>
    </location>
</feature>
<organism evidence="9 10">
    <name type="scientific">Populus euphratica</name>
    <name type="common">Euphrates poplar</name>
    <dbReference type="NCBI Taxonomy" id="75702"/>
    <lineage>
        <taxon>Eukaryota</taxon>
        <taxon>Viridiplantae</taxon>
        <taxon>Streptophyta</taxon>
        <taxon>Embryophyta</taxon>
        <taxon>Tracheophyta</taxon>
        <taxon>Spermatophyta</taxon>
        <taxon>Magnoliopsida</taxon>
        <taxon>eudicotyledons</taxon>
        <taxon>Gunneridae</taxon>
        <taxon>Pentapetalae</taxon>
        <taxon>rosids</taxon>
        <taxon>fabids</taxon>
        <taxon>Malpighiales</taxon>
        <taxon>Salicaceae</taxon>
        <taxon>Saliceae</taxon>
        <taxon>Populus</taxon>
    </lineage>
</organism>
<dbReference type="PROSITE" id="PS50888">
    <property type="entry name" value="BHLH"/>
    <property type="match status" value="1"/>
</dbReference>
<reference evidence="10" key="1">
    <citation type="submission" date="2025-08" db="UniProtKB">
        <authorList>
            <consortium name="RefSeq"/>
        </authorList>
    </citation>
    <scope>IDENTIFICATION</scope>
</reference>
<dbReference type="SUPFAM" id="SSF47459">
    <property type="entry name" value="HLH, helix-loop-helix DNA-binding domain"/>
    <property type="match status" value="1"/>
</dbReference>
<evidence type="ECO:0000256" key="1">
    <source>
        <dbReference type="ARBA" id="ARBA00004123"/>
    </source>
</evidence>
<dbReference type="RefSeq" id="XP_011029839.1">
    <property type="nucleotide sequence ID" value="XM_011031537.1"/>
</dbReference>
<dbReference type="PANTHER" id="PTHR46133">
    <property type="entry name" value="BHLH TRANSCRIPTION FACTOR"/>
    <property type="match status" value="1"/>
</dbReference>
<dbReference type="Pfam" id="PF00010">
    <property type="entry name" value="HLH"/>
    <property type="match status" value="1"/>
</dbReference>
<evidence type="ECO:0000313" key="9">
    <source>
        <dbReference type="Proteomes" id="UP000694918"/>
    </source>
</evidence>
<keyword evidence="6" id="KW-0175">Coiled coil</keyword>
<keyword evidence="2" id="KW-0805">Transcription regulation</keyword>
<keyword evidence="5" id="KW-0539">Nucleus</keyword>
<dbReference type="InterPro" id="IPR044818">
    <property type="entry name" value="ILR3-like"/>
</dbReference>
<dbReference type="InterPro" id="IPR036638">
    <property type="entry name" value="HLH_DNA-bd_sf"/>
</dbReference>
<dbReference type="InterPro" id="IPR011598">
    <property type="entry name" value="bHLH_dom"/>
</dbReference>
<keyword evidence="9" id="KW-1185">Reference proteome</keyword>
<keyword evidence="7" id="KW-0812">Transmembrane</keyword>
<dbReference type="AlphaFoldDB" id="A0AAJ6UI91"/>
<dbReference type="GO" id="GO:0003700">
    <property type="term" value="F:DNA-binding transcription factor activity"/>
    <property type="evidence" value="ECO:0007669"/>
    <property type="project" value="InterPro"/>
</dbReference>
<dbReference type="GO" id="GO:0005634">
    <property type="term" value="C:nucleus"/>
    <property type="evidence" value="ECO:0007669"/>
    <property type="project" value="UniProtKB-SubCell"/>
</dbReference>
<keyword evidence="7" id="KW-1133">Transmembrane helix</keyword>
<evidence type="ECO:0000313" key="10">
    <source>
        <dbReference type="RefSeq" id="XP_011029839.1"/>
    </source>
</evidence>
<dbReference type="KEGG" id="peu:105129456"/>
<sequence>MRSRETTVTWIFWVYYWAPIILSPTAVMVVLWIMIFYPVFLSHKKENARGRGTRCSFHVILFLSMIYRGQSDSCSRAGTKACREKLRRDRLNDRFQDLSSILEPGRQAKTDKPAILDDAIRVLNQLKAEARELKETNEKLLEEIKSLKAEKTELREEKLTLKADKEKMEQQSRAVAVPSPRFMPAYPAAYHAAANKMPVFPAYGLMPMWRYLPPAACDTSRDHELRPPAA</sequence>
<name>A0AAJ6UI91_POPEU</name>
<evidence type="ECO:0000256" key="2">
    <source>
        <dbReference type="ARBA" id="ARBA00023015"/>
    </source>
</evidence>
<dbReference type="SMART" id="SM00353">
    <property type="entry name" value="HLH"/>
    <property type="match status" value="1"/>
</dbReference>
<proteinExistence type="predicted"/>
<dbReference type="CDD" id="cd11446">
    <property type="entry name" value="bHLH_AtILR3_like"/>
    <property type="match status" value="1"/>
</dbReference>
<feature type="coiled-coil region" evidence="6">
    <location>
        <begin position="116"/>
        <end position="171"/>
    </location>
</feature>
<evidence type="ECO:0000256" key="3">
    <source>
        <dbReference type="ARBA" id="ARBA00023125"/>
    </source>
</evidence>
<dbReference type="GO" id="GO:0046983">
    <property type="term" value="F:protein dimerization activity"/>
    <property type="evidence" value="ECO:0007669"/>
    <property type="project" value="InterPro"/>
</dbReference>